<accession>A0ABN3FGG6</accession>
<dbReference type="Pfam" id="PF13302">
    <property type="entry name" value="Acetyltransf_3"/>
    <property type="match status" value="1"/>
</dbReference>
<feature type="region of interest" description="Disordered" evidence="1">
    <location>
        <begin position="1"/>
        <end position="21"/>
    </location>
</feature>
<evidence type="ECO:0000313" key="3">
    <source>
        <dbReference type="EMBL" id="GAA2329857.1"/>
    </source>
</evidence>
<feature type="domain" description="N-acetyltransferase" evidence="2">
    <location>
        <begin position="44"/>
        <end position="198"/>
    </location>
</feature>
<dbReference type="Gene3D" id="3.40.630.30">
    <property type="match status" value="1"/>
</dbReference>
<comment type="caution">
    <text evidence="3">The sequence shown here is derived from an EMBL/GenBank/DDBJ whole genome shotgun (WGS) entry which is preliminary data.</text>
</comment>
<dbReference type="EMBL" id="BAAASX010000002">
    <property type="protein sequence ID" value="GAA2329857.1"/>
    <property type="molecule type" value="Genomic_DNA"/>
</dbReference>
<dbReference type="InterPro" id="IPR000182">
    <property type="entry name" value="GNAT_dom"/>
</dbReference>
<proteinExistence type="predicted"/>
<name>A0ABN3FGG6_9ACTN</name>
<evidence type="ECO:0000259" key="2">
    <source>
        <dbReference type="PROSITE" id="PS51186"/>
    </source>
</evidence>
<dbReference type="PANTHER" id="PTHR39173">
    <property type="entry name" value="ACETYLTRANSFERASE"/>
    <property type="match status" value="1"/>
</dbReference>
<dbReference type="PANTHER" id="PTHR39173:SF1">
    <property type="entry name" value="ACETYLTRANSFERASE"/>
    <property type="match status" value="1"/>
</dbReference>
<dbReference type="PROSITE" id="PS51186">
    <property type="entry name" value="GNAT"/>
    <property type="match status" value="1"/>
</dbReference>
<evidence type="ECO:0000256" key="1">
    <source>
        <dbReference type="SAM" id="MobiDB-lite"/>
    </source>
</evidence>
<protein>
    <submittedName>
        <fullName evidence="3">GNAT family N-acetyltransferase</fullName>
    </submittedName>
</protein>
<evidence type="ECO:0000313" key="4">
    <source>
        <dbReference type="Proteomes" id="UP001501584"/>
    </source>
</evidence>
<dbReference type="Proteomes" id="UP001501584">
    <property type="component" value="Unassembled WGS sequence"/>
</dbReference>
<dbReference type="InterPro" id="IPR016181">
    <property type="entry name" value="Acyl_CoA_acyltransferase"/>
</dbReference>
<gene>
    <name evidence="3" type="ORF">GCM10010403_21850</name>
</gene>
<organism evidence="3 4">
    <name type="scientific">Glycomyces rutgersensis</name>
    <dbReference type="NCBI Taxonomy" id="58115"/>
    <lineage>
        <taxon>Bacteria</taxon>
        <taxon>Bacillati</taxon>
        <taxon>Actinomycetota</taxon>
        <taxon>Actinomycetes</taxon>
        <taxon>Glycomycetales</taxon>
        <taxon>Glycomycetaceae</taxon>
        <taxon>Glycomyces</taxon>
    </lineage>
</organism>
<reference evidence="3 4" key="1">
    <citation type="journal article" date="2019" name="Int. J. Syst. Evol. Microbiol.">
        <title>The Global Catalogue of Microorganisms (GCM) 10K type strain sequencing project: providing services to taxonomists for standard genome sequencing and annotation.</title>
        <authorList>
            <consortium name="The Broad Institute Genomics Platform"/>
            <consortium name="The Broad Institute Genome Sequencing Center for Infectious Disease"/>
            <person name="Wu L."/>
            <person name="Ma J."/>
        </authorList>
    </citation>
    <scope>NUCLEOTIDE SEQUENCE [LARGE SCALE GENOMIC DNA]</scope>
    <source>
        <strain evidence="3 4">JCM 6238</strain>
    </source>
</reference>
<keyword evidence="4" id="KW-1185">Reference proteome</keyword>
<dbReference type="SUPFAM" id="SSF55729">
    <property type="entry name" value="Acyl-CoA N-acyltransferases (Nat)"/>
    <property type="match status" value="1"/>
</dbReference>
<sequence>MSPAPPRYQLRETGPPPSVDTVPALILPTARLSDSYTAGVQEFIAEGRGGPDDRSLLGDLLRDAGHPDGTDAWIHRVLDFERRLTTDPPARFVPSTTYWWTDGDTYLGRINLRHRLNEALSEVGGHIGYDVRPTARRRGHATAMLAAVLPNAAALGIDQALITCDTENTASRKVIEANGGVLEDEREGTLRYRVPTAP</sequence>